<dbReference type="EMBL" id="JBHTOH010000026">
    <property type="protein sequence ID" value="MFD1410855.1"/>
    <property type="molecule type" value="Genomic_DNA"/>
</dbReference>
<evidence type="ECO:0000259" key="5">
    <source>
        <dbReference type="PROSITE" id="PS50931"/>
    </source>
</evidence>
<dbReference type="Gene3D" id="1.10.10.10">
    <property type="entry name" value="Winged helix-like DNA-binding domain superfamily/Winged helix DNA-binding domain"/>
    <property type="match status" value="1"/>
</dbReference>
<gene>
    <name evidence="6" type="ORF">ACFQ4R_04390</name>
</gene>
<protein>
    <submittedName>
        <fullName evidence="6">LysR family transcriptional regulator</fullName>
    </submittedName>
</protein>
<accession>A0ABW4BMN4</accession>
<dbReference type="Pfam" id="PF00126">
    <property type="entry name" value="HTH_1"/>
    <property type="match status" value="1"/>
</dbReference>
<dbReference type="InterPro" id="IPR036390">
    <property type="entry name" value="WH_DNA-bd_sf"/>
</dbReference>
<reference evidence="7" key="1">
    <citation type="journal article" date="2019" name="Int. J. Syst. Evol. Microbiol.">
        <title>The Global Catalogue of Microorganisms (GCM) 10K type strain sequencing project: providing services to taxonomists for standard genome sequencing and annotation.</title>
        <authorList>
            <consortium name="The Broad Institute Genomics Platform"/>
            <consortium name="The Broad Institute Genome Sequencing Center for Infectious Disease"/>
            <person name="Wu L."/>
            <person name="Ma J."/>
        </authorList>
    </citation>
    <scope>NUCLEOTIDE SEQUENCE [LARGE SCALE GENOMIC DNA]</scope>
    <source>
        <strain evidence="7">CCM 8937</strain>
    </source>
</reference>
<dbReference type="SUPFAM" id="SSF53850">
    <property type="entry name" value="Periplasmic binding protein-like II"/>
    <property type="match status" value="1"/>
</dbReference>
<name>A0ABW4BMN4_9LACO</name>
<dbReference type="Proteomes" id="UP001597191">
    <property type="component" value="Unassembled WGS sequence"/>
</dbReference>
<keyword evidence="4" id="KW-0804">Transcription</keyword>
<dbReference type="PRINTS" id="PR00039">
    <property type="entry name" value="HTHLYSR"/>
</dbReference>
<evidence type="ECO:0000256" key="1">
    <source>
        <dbReference type="ARBA" id="ARBA00009437"/>
    </source>
</evidence>
<evidence type="ECO:0000256" key="2">
    <source>
        <dbReference type="ARBA" id="ARBA00023015"/>
    </source>
</evidence>
<evidence type="ECO:0000313" key="7">
    <source>
        <dbReference type="Proteomes" id="UP001597191"/>
    </source>
</evidence>
<keyword evidence="7" id="KW-1185">Reference proteome</keyword>
<dbReference type="InterPro" id="IPR036388">
    <property type="entry name" value="WH-like_DNA-bd_sf"/>
</dbReference>
<dbReference type="PROSITE" id="PS50931">
    <property type="entry name" value="HTH_LYSR"/>
    <property type="match status" value="1"/>
</dbReference>
<keyword evidence="3" id="KW-0238">DNA-binding</keyword>
<dbReference type="InterPro" id="IPR005119">
    <property type="entry name" value="LysR_subst-bd"/>
</dbReference>
<proteinExistence type="inferred from homology"/>
<comment type="similarity">
    <text evidence="1">Belongs to the LysR transcriptional regulatory family.</text>
</comment>
<dbReference type="Pfam" id="PF03466">
    <property type="entry name" value="LysR_substrate"/>
    <property type="match status" value="1"/>
</dbReference>
<organism evidence="6 7">
    <name type="scientific">Lapidilactobacillus gannanensis</name>
    <dbReference type="NCBI Taxonomy" id="2486002"/>
    <lineage>
        <taxon>Bacteria</taxon>
        <taxon>Bacillati</taxon>
        <taxon>Bacillota</taxon>
        <taxon>Bacilli</taxon>
        <taxon>Lactobacillales</taxon>
        <taxon>Lactobacillaceae</taxon>
        <taxon>Lapidilactobacillus</taxon>
    </lineage>
</organism>
<dbReference type="PANTHER" id="PTHR30126:SF40">
    <property type="entry name" value="HTH-TYPE TRANSCRIPTIONAL REGULATOR GLTR"/>
    <property type="match status" value="1"/>
</dbReference>
<dbReference type="RefSeq" id="WP_125650901.1">
    <property type="nucleotide sequence ID" value="NZ_JBHTOH010000026.1"/>
</dbReference>
<dbReference type="PANTHER" id="PTHR30126">
    <property type="entry name" value="HTH-TYPE TRANSCRIPTIONAL REGULATOR"/>
    <property type="match status" value="1"/>
</dbReference>
<sequence length="274" mass="31600">MFKLLLTFKMVYETKNFSQAAELLFIAQPTVSTQIRQLEEELQTTLFIRHGRTTLLVTPQAEELYRRATKLLDDWAATKNELQQTQRQQQCRIAASHTFANHFLPQLLPLLYQQQKQIDFSVTMVNSLAVFEALQQHKIDLGFIEKPLSSPDVCRQTLFHDQLGVVNQDCPEQPWLVREPDSGVFHYTARYFAEHDLQETQLTIANNDLIVALLHQGFGKAIISQSAAAGLPFRSLGASYQRQFYLITRQDQSQQRLAAVIKQIEQWATTQRHK</sequence>
<dbReference type="InterPro" id="IPR000847">
    <property type="entry name" value="LysR_HTH_N"/>
</dbReference>
<feature type="domain" description="HTH lysR-type" evidence="5">
    <location>
        <begin position="1"/>
        <end position="58"/>
    </location>
</feature>
<evidence type="ECO:0000256" key="4">
    <source>
        <dbReference type="ARBA" id="ARBA00023163"/>
    </source>
</evidence>
<dbReference type="Gene3D" id="3.40.190.290">
    <property type="match status" value="1"/>
</dbReference>
<dbReference type="SUPFAM" id="SSF46785">
    <property type="entry name" value="Winged helix' DNA-binding domain"/>
    <property type="match status" value="1"/>
</dbReference>
<evidence type="ECO:0000256" key="3">
    <source>
        <dbReference type="ARBA" id="ARBA00023125"/>
    </source>
</evidence>
<comment type="caution">
    <text evidence="6">The sequence shown here is derived from an EMBL/GenBank/DDBJ whole genome shotgun (WGS) entry which is preliminary data.</text>
</comment>
<keyword evidence="2" id="KW-0805">Transcription regulation</keyword>
<evidence type="ECO:0000313" key="6">
    <source>
        <dbReference type="EMBL" id="MFD1410855.1"/>
    </source>
</evidence>